<evidence type="ECO:0000259" key="3">
    <source>
        <dbReference type="Pfam" id="PF13976"/>
    </source>
</evidence>
<dbReference type="Pfam" id="PF07727">
    <property type="entry name" value="RVT_2"/>
    <property type="match status" value="1"/>
</dbReference>
<feature type="compositionally biased region" description="Basic and acidic residues" evidence="1">
    <location>
        <begin position="161"/>
        <end position="177"/>
    </location>
</feature>
<dbReference type="AlphaFoldDB" id="A0A699H6K9"/>
<dbReference type="Pfam" id="PF13976">
    <property type="entry name" value="gag_pre-integrs"/>
    <property type="match status" value="1"/>
</dbReference>
<name>A0A699H6K9_TANCI</name>
<evidence type="ECO:0000256" key="1">
    <source>
        <dbReference type="SAM" id="MobiDB-lite"/>
    </source>
</evidence>
<feature type="region of interest" description="Disordered" evidence="1">
    <location>
        <begin position="297"/>
        <end position="320"/>
    </location>
</feature>
<feature type="region of interest" description="Disordered" evidence="1">
    <location>
        <begin position="631"/>
        <end position="691"/>
    </location>
</feature>
<evidence type="ECO:0000313" key="4">
    <source>
        <dbReference type="EMBL" id="GEX40816.1"/>
    </source>
</evidence>
<comment type="caution">
    <text evidence="4">The sequence shown here is derived from an EMBL/GenBank/DDBJ whole genome shotgun (WGS) entry which is preliminary data.</text>
</comment>
<feature type="non-terminal residue" evidence="4">
    <location>
        <position position="985"/>
    </location>
</feature>
<dbReference type="InterPro" id="IPR025724">
    <property type="entry name" value="GAG-pre-integrase_dom"/>
</dbReference>
<organism evidence="4">
    <name type="scientific">Tanacetum cinerariifolium</name>
    <name type="common">Dalmatian daisy</name>
    <name type="synonym">Chrysanthemum cinerariifolium</name>
    <dbReference type="NCBI Taxonomy" id="118510"/>
    <lineage>
        <taxon>Eukaryota</taxon>
        <taxon>Viridiplantae</taxon>
        <taxon>Streptophyta</taxon>
        <taxon>Embryophyta</taxon>
        <taxon>Tracheophyta</taxon>
        <taxon>Spermatophyta</taxon>
        <taxon>Magnoliopsida</taxon>
        <taxon>eudicotyledons</taxon>
        <taxon>Gunneridae</taxon>
        <taxon>Pentapetalae</taxon>
        <taxon>asterids</taxon>
        <taxon>campanulids</taxon>
        <taxon>Asterales</taxon>
        <taxon>Asteraceae</taxon>
        <taxon>Asteroideae</taxon>
        <taxon>Anthemideae</taxon>
        <taxon>Anthemidinae</taxon>
        <taxon>Tanacetum</taxon>
    </lineage>
</organism>
<reference evidence="4" key="1">
    <citation type="journal article" date="2019" name="Sci. Rep.">
        <title>Draft genome of Tanacetum cinerariifolium, the natural source of mosquito coil.</title>
        <authorList>
            <person name="Yamashiro T."/>
            <person name="Shiraishi A."/>
            <person name="Satake H."/>
            <person name="Nakayama K."/>
        </authorList>
    </citation>
    <scope>NUCLEOTIDE SEQUENCE</scope>
</reference>
<feature type="region of interest" description="Disordered" evidence="1">
    <location>
        <begin position="161"/>
        <end position="187"/>
    </location>
</feature>
<feature type="compositionally biased region" description="Basic and acidic residues" evidence="1">
    <location>
        <begin position="968"/>
        <end position="985"/>
    </location>
</feature>
<feature type="compositionally biased region" description="Polar residues" evidence="1">
    <location>
        <begin position="631"/>
        <end position="642"/>
    </location>
</feature>
<feature type="domain" description="Reverse transcriptase Ty1/copia-type" evidence="2">
    <location>
        <begin position="842"/>
        <end position="904"/>
    </location>
</feature>
<feature type="region of interest" description="Disordered" evidence="1">
    <location>
        <begin position="963"/>
        <end position="985"/>
    </location>
</feature>
<feature type="compositionally biased region" description="Basic and acidic residues" evidence="1">
    <location>
        <begin position="676"/>
        <end position="690"/>
    </location>
</feature>
<feature type="domain" description="GAG-pre-integrase" evidence="3">
    <location>
        <begin position="556"/>
        <end position="628"/>
    </location>
</feature>
<accession>A0A699H6K9</accession>
<sequence length="985" mass="111320">MNDYSIWEVILNGDSPTPTRVVDGVVQAVTPTTAEQRLAKKNELKAKRTLLMALPNKHQLKFNFQKDAKSLIEAIEKSINESVSAVTSVSVASTKPPAFILPNVDNLSDVIIYSFFTSQSNSSQLDNDDLKQIDADDLEEMDLKWKMAMLTMRAMRRGHFASEFRSPRDTRNKDTQRRNVPVETSTSNALVSQCDGVGSYDWSFQADEEPTNYALMVFTSSSSSNSDNEVAPLFNSTMFDCGELISSESDESVPTSPVHDRYKSGEGYHAVPLPYIGTFMPPKLDLVFHDALTTSEHMPTQNEPSFVQTSKHVKTPRTSVKPVEHPIQVENLRKDIIKSRDHKHSWTRKAYFVCKSVNHLINDCDYFEKKMVQKPVWNHAMRVNHHKSSRMTHPHSKKHVVPTAVLTRSRLVPLNVVIPITTAVPQTNVKHQRPAKHVVNKPYLPIRRPINHRPIPKNSNPQQALKDKDVIDSGCSRHMTRNISYLSDFEEINEGYVAFSGNLKGELKLNLFSISYMYDKKNSVLFTNTECVVLSSNFKMPNKNHVLLRVPRENNMYNVDLKNIVPLRDLTCLFAKATLDESNLWDRRLGHINFKTINKLVKGNLVRGLPSKVFENNHTFVACKKGKQHRASWNQSNHNAGIQGNFDADPQNTDGDAAFDDKENESTVHVSPNSSDKPKKHDEKDKREAKGNILVDLSTRVRDLSDEFEEFFVNTTNMVNAASAPVSTVGPSLTNSTNSFNAAGPSNNVVSPNFEIGRKSSFMDPSQYPDDLNMHALEDIIYLDDEDDVGVEADFSNMETSITISPIPTTRVHQDHPVTQIIDPSYIEAMQEELLQFKMQKVHTQEECIDYKEVFAPVARIEVIRLFLAYASFMGFMVYQMDVKGTFLYGTVEEEVYVCQPLGFGDLDYLIRFTKWSNHSMGCIKLLELGLQVKQKDNGIFISQDKYVAEISRKFGLTNGKSASTPIDTKKPLLKDPDGEDVDVH</sequence>
<gene>
    <name evidence="4" type="ORF">Tci_312791</name>
</gene>
<protein>
    <submittedName>
        <fullName evidence="4">Ribonuclease H-like domain-containing protein</fullName>
    </submittedName>
</protein>
<evidence type="ECO:0000259" key="2">
    <source>
        <dbReference type="Pfam" id="PF07727"/>
    </source>
</evidence>
<dbReference type="EMBL" id="BKCJ010106592">
    <property type="protein sequence ID" value="GEX40816.1"/>
    <property type="molecule type" value="Genomic_DNA"/>
</dbReference>
<feature type="compositionally biased region" description="Polar residues" evidence="1">
    <location>
        <begin position="297"/>
        <end position="310"/>
    </location>
</feature>
<dbReference type="InterPro" id="IPR013103">
    <property type="entry name" value="RVT_2"/>
</dbReference>
<proteinExistence type="predicted"/>